<evidence type="ECO:0000313" key="1">
    <source>
        <dbReference type="EMBL" id="GCE25950.1"/>
    </source>
</evidence>
<name>A0A402B3M3_9CHLR</name>
<keyword evidence="2" id="KW-1185">Reference proteome</keyword>
<proteinExistence type="predicted"/>
<dbReference type="Proteomes" id="UP000287171">
    <property type="component" value="Unassembled WGS sequence"/>
</dbReference>
<sequence>MQAKMPLLYFAEQMFLLYFAEQSLLCRCGKMSALPTFFHNDTTNFVNAAGIDRPVLNSYRDKSY</sequence>
<dbReference type="AlphaFoldDB" id="A0A402B3M3"/>
<gene>
    <name evidence="1" type="ORF">KDA_14340</name>
</gene>
<evidence type="ECO:0000313" key="2">
    <source>
        <dbReference type="Proteomes" id="UP000287171"/>
    </source>
</evidence>
<organism evidence="1 2">
    <name type="scientific">Dictyobacter alpinus</name>
    <dbReference type="NCBI Taxonomy" id="2014873"/>
    <lineage>
        <taxon>Bacteria</taxon>
        <taxon>Bacillati</taxon>
        <taxon>Chloroflexota</taxon>
        <taxon>Ktedonobacteria</taxon>
        <taxon>Ktedonobacterales</taxon>
        <taxon>Dictyobacteraceae</taxon>
        <taxon>Dictyobacter</taxon>
    </lineage>
</organism>
<reference evidence="2" key="1">
    <citation type="submission" date="2018-12" db="EMBL/GenBank/DDBJ databases">
        <title>Tengunoibacter tsumagoiensis gen. nov., sp. nov., Dictyobacter kobayashii sp. nov., D. alpinus sp. nov., and D. joshuensis sp. nov. and description of Dictyobacteraceae fam. nov. within the order Ktedonobacterales isolated from Tengu-no-mugimeshi.</title>
        <authorList>
            <person name="Wang C.M."/>
            <person name="Zheng Y."/>
            <person name="Sakai Y."/>
            <person name="Toyoda A."/>
            <person name="Minakuchi Y."/>
            <person name="Abe K."/>
            <person name="Yokota A."/>
            <person name="Yabe S."/>
        </authorList>
    </citation>
    <scope>NUCLEOTIDE SEQUENCE [LARGE SCALE GENOMIC DNA]</scope>
    <source>
        <strain evidence="2">Uno16</strain>
    </source>
</reference>
<comment type="caution">
    <text evidence="1">The sequence shown here is derived from an EMBL/GenBank/DDBJ whole genome shotgun (WGS) entry which is preliminary data.</text>
</comment>
<accession>A0A402B3M3</accession>
<dbReference type="EMBL" id="BIFT01000001">
    <property type="protein sequence ID" value="GCE25950.1"/>
    <property type="molecule type" value="Genomic_DNA"/>
</dbReference>
<protein>
    <submittedName>
        <fullName evidence="1">Uncharacterized protein</fullName>
    </submittedName>
</protein>